<feature type="non-terminal residue" evidence="3">
    <location>
        <position position="1"/>
    </location>
</feature>
<dbReference type="InterPro" id="IPR031778">
    <property type="entry name" value="Sortilin_N"/>
</dbReference>
<dbReference type="SUPFAM" id="SSF110296">
    <property type="entry name" value="Oligoxyloglucan reducing end-specific cellobiohydrolase"/>
    <property type="match status" value="1"/>
</dbReference>
<evidence type="ECO:0000313" key="4">
    <source>
        <dbReference type="Proteomes" id="UP000553632"/>
    </source>
</evidence>
<name>A0A7J6S9M7_PEROL</name>
<accession>A0A7J6S9M7</accession>
<reference evidence="3 4" key="1">
    <citation type="submission" date="2020-04" db="EMBL/GenBank/DDBJ databases">
        <title>Perkinsus olseni comparative genomics.</title>
        <authorList>
            <person name="Bogema D.R."/>
        </authorList>
    </citation>
    <scope>NUCLEOTIDE SEQUENCE [LARGE SCALE GENOMIC DNA]</scope>
    <source>
        <strain evidence="3 4">ATCC PRA-207</strain>
    </source>
</reference>
<feature type="domain" description="Sortilin N-terminal" evidence="2">
    <location>
        <begin position="1"/>
        <end position="81"/>
    </location>
</feature>
<dbReference type="PANTHER" id="PTHR12106:SF27">
    <property type="entry name" value="SORTILIN-RELATED RECEPTOR"/>
    <property type="match status" value="1"/>
</dbReference>
<dbReference type="Proteomes" id="UP000553632">
    <property type="component" value="Unassembled WGS sequence"/>
</dbReference>
<protein>
    <submittedName>
        <fullName evidence="3">Sorl1p</fullName>
    </submittedName>
</protein>
<feature type="non-terminal residue" evidence="3">
    <location>
        <position position="155"/>
    </location>
</feature>
<dbReference type="OMA" id="NCKLHIH"/>
<sequence>NVGPYLRFEKDEVNTYLSRDGGLTWIEAHKGAYIYEFGDHGGLVVMADDIQKTRQVVFSWNEGHSWYDFDVSEHSMAVDNIVTEPTSTSTKFLMHGTRSDAGTPPSRANEVITELFSAGVLYHIDFDTLGQPQCQGAWAADSSGSDYETWIPSDG</sequence>
<dbReference type="PANTHER" id="PTHR12106">
    <property type="entry name" value="SORTILIN RELATED"/>
    <property type="match status" value="1"/>
</dbReference>
<dbReference type="GO" id="GO:0016020">
    <property type="term" value="C:membrane"/>
    <property type="evidence" value="ECO:0007669"/>
    <property type="project" value="TreeGrafter"/>
</dbReference>
<dbReference type="Pfam" id="PF15902">
    <property type="entry name" value="Sortilin-Vps10"/>
    <property type="match status" value="1"/>
</dbReference>
<dbReference type="InterPro" id="IPR050310">
    <property type="entry name" value="VPS10-sortilin"/>
</dbReference>
<keyword evidence="1" id="KW-0677">Repeat</keyword>
<evidence type="ECO:0000259" key="2">
    <source>
        <dbReference type="Pfam" id="PF15902"/>
    </source>
</evidence>
<proteinExistence type="predicted"/>
<dbReference type="EMBL" id="JABANO010020068">
    <property type="protein sequence ID" value="KAF4729096.1"/>
    <property type="molecule type" value="Genomic_DNA"/>
</dbReference>
<gene>
    <name evidence="3" type="primary">SORL1_5</name>
    <name evidence="3" type="ORF">FOZ63_006389</name>
</gene>
<evidence type="ECO:0000313" key="3">
    <source>
        <dbReference type="EMBL" id="KAF4729096.1"/>
    </source>
</evidence>
<dbReference type="GO" id="GO:0005794">
    <property type="term" value="C:Golgi apparatus"/>
    <property type="evidence" value="ECO:0007669"/>
    <property type="project" value="TreeGrafter"/>
</dbReference>
<dbReference type="GO" id="GO:0006892">
    <property type="term" value="P:post-Golgi vesicle-mediated transport"/>
    <property type="evidence" value="ECO:0007669"/>
    <property type="project" value="TreeGrafter"/>
</dbReference>
<evidence type="ECO:0000256" key="1">
    <source>
        <dbReference type="ARBA" id="ARBA00022737"/>
    </source>
</evidence>
<keyword evidence="4" id="KW-1185">Reference proteome</keyword>
<comment type="caution">
    <text evidence="3">The sequence shown here is derived from an EMBL/GenBank/DDBJ whole genome shotgun (WGS) entry which is preliminary data.</text>
</comment>
<dbReference type="AlphaFoldDB" id="A0A7J6S9M7"/>
<organism evidence="3 4">
    <name type="scientific">Perkinsus olseni</name>
    <name type="common">Perkinsus atlanticus</name>
    <dbReference type="NCBI Taxonomy" id="32597"/>
    <lineage>
        <taxon>Eukaryota</taxon>
        <taxon>Sar</taxon>
        <taxon>Alveolata</taxon>
        <taxon>Perkinsozoa</taxon>
        <taxon>Perkinsea</taxon>
        <taxon>Perkinsida</taxon>
        <taxon>Perkinsidae</taxon>
        <taxon>Perkinsus</taxon>
    </lineage>
</organism>